<evidence type="ECO:0000256" key="2">
    <source>
        <dbReference type="ARBA" id="ARBA00022670"/>
    </source>
</evidence>
<dbReference type="GO" id="GO:0046872">
    <property type="term" value="F:metal ion binding"/>
    <property type="evidence" value="ECO:0007669"/>
    <property type="project" value="UniProtKB-UniRule"/>
</dbReference>
<organism evidence="9 10">
    <name type="scientific">Meloidogyne graminicola</name>
    <dbReference type="NCBI Taxonomy" id="189291"/>
    <lineage>
        <taxon>Eukaryota</taxon>
        <taxon>Metazoa</taxon>
        <taxon>Ecdysozoa</taxon>
        <taxon>Nematoda</taxon>
        <taxon>Chromadorea</taxon>
        <taxon>Rhabditida</taxon>
        <taxon>Tylenchina</taxon>
        <taxon>Tylenchomorpha</taxon>
        <taxon>Tylenchoidea</taxon>
        <taxon>Meloidogynidae</taxon>
        <taxon>Meloidogyninae</taxon>
        <taxon>Meloidogyne</taxon>
    </lineage>
</organism>
<dbReference type="AlphaFoldDB" id="A0A8S9ZDA7"/>
<keyword evidence="2 7" id="KW-0645">Protease</keyword>
<comment type="caution">
    <text evidence="9">The sequence shown here is derived from an EMBL/GenBank/DDBJ whole genome shotgun (WGS) entry which is preliminary data.</text>
</comment>
<feature type="non-terminal residue" evidence="9">
    <location>
        <position position="1"/>
    </location>
</feature>
<keyword evidence="10" id="KW-1185">Reference proteome</keyword>
<evidence type="ECO:0000256" key="1">
    <source>
        <dbReference type="ARBA" id="ARBA00006040"/>
    </source>
</evidence>
<dbReference type="InterPro" id="IPR001567">
    <property type="entry name" value="Pept_M3A_M3B_dom"/>
</dbReference>
<feature type="domain" description="Peptidase M3A/M3B catalytic" evidence="8">
    <location>
        <begin position="299"/>
        <end position="726"/>
    </location>
</feature>
<evidence type="ECO:0000256" key="4">
    <source>
        <dbReference type="ARBA" id="ARBA00022801"/>
    </source>
</evidence>
<accession>A0A8S9ZDA7</accession>
<evidence type="ECO:0000313" key="10">
    <source>
        <dbReference type="Proteomes" id="UP000605970"/>
    </source>
</evidence>
<dbReference type="OrthoDB" id="534666at2759"/>
<sequence length="748" mass="88167">INPKTFLFFRNQFHLSTQSRAINWVIVNDDGWQSPHSSFYIVLPDVPNENPENNLLLESFESNHDWPPISSGLPEEFYQGAVKYILEMGANFAEHLDMLEEELKNKDASFTFEKVLSPLLKDEGNAYLAISSVQLKMLTDWPECNILDWEKDFDAITSLFISEMADRSSHQIIVDSVKRIPESDLAKLDPWKRRLVEILKMEWNMHGFQPDPTNNKHDRKEQNYVKGLFHEIRTYGRRYLACILCDPRHANVQVSVRDRSQLKHVPPKLLKKLANGNDPEKGPWKASTDSSSMFDLLKYSNAREQKKELWDAWIARSRISQHIGFKSTAHHQLSTKMIGNPETLRDFIAGLYYRFRPVIIDRYEQWSKYAEKEEGIKLPFGQLRTSDLFYVCRREAEHFHSVDMLDVMNYFPAWPTFEKILALTKRIMGIDFKEISSNNSLERCHPSVRIFEVTDKTSSEHLGRFYVDVFSREGKIDWGWQTNIWRLKDETKGLDKLIWMVGNLEEDEYLHYEELEKLLETFGNAIQLFLTRSPYMQLTIPHVMYSYEWDAKDFLKSFFKFFLSKPDMLMTMSSQHLKTGQLLSPEKAKNISHALARGNFWDTWRTLFWADYDLSLFELEKFQDKYYLDLYKEVYAEYFPFPIEHNNFHPCSFIPIFVPHSMPCMYYRKLWCETLALDVHQTFDNEGDTLSTANRLKEIWLNNGALKSQWEMYTQFQGREPNVLAISNYYDPILTPLLNEDKKVAIGC</sequence>
<dbReference type="PANTHER" id="PTHR11804">
    <property type="entry name" value="PROTEASE M3 THIMET OLIGOPEPTIDASE-RELATED"/>
    <property type="match status" value="1"/>
</dbReference>
<evidence type="ECO:0000256" key="5">
    <source>
        <dbReference type="ARBA" id="ARBA00022833"/>
    </source>
</evidence>
<reference evidence="9" key="1">
    <citation type="journal article" date="2020" name="Ecol. Evol.">
        <title>Genome structure and content of the rice root-knot nematode (Meloidogyne graminicola).</title>
        <authorList>
            <person name="Phan N.T."/>
            <person name="Danchin E.G.J."/>
            <person name="Klopp C."/>
            <person name="Perfus-Barbeoch L."/>
            <person name="Kozlowski D.K."/>
            <person name="Koutsovoulos G.D."/>
            <person name="Lopez-Roques C."/>
            <person name="Bouchez O."/>
            <person name="Zahm M."/>
            <person name="Besnard G."/>
            <person name="Bellafiore S."/>
        </authorList>
    </citation>
    <scope>NUCLEOTIDE SEQUENCE</scope>
    <source>
        <strain evidence="9">VN-18</strain>
    </source>
</reference>
<dbReference type="EMBL" id="JABEBT010000164">
    <property type="protein sequence ID" value="KAF7627172.1"/>
    <property type="molecule type" value="Genomic_DNA"/>
</dbReference>
<dbReference type="InterPro" id="IPR045090">
    <property type="entry name" value="Pept_M3A_M3B"/>
</dbReference>
<evidence type="ECO:0000256" key="7">
    <source>
        <dbReference type="RuleBase" id="RU003435"/>
    </source>
</evidence>
<keyword evidence="4 7" id="KW-0378">Hydrolase</keyword>
<keyword evidence="3 7" id="KW-0479">Metal-binding</keyword>
<dbReference type="GO" id="GO:0006508">
    <property type="term" value="P:proteolysis"/>
    <property type="evidence" value="ECO:0007669"/>
    <property type="project" value="UniProtKB-KW"/>
</dbReference>
<keyword evidence="6 7" id="KW-0482">Metalloprotease</keyword>
<proteinExistence type="inferred from homology"/>
<protein>
    <submittedName>
        <fullName evidence="9">Peptidase_M3 domain-containing protein</fullName>
    </submittedName>
</protein>
<dbReference type="PANTHER" id="PTHR11804:SF83">
    <property type="entry name" value="LD37516P"/>
    <property type="match status" value="1"/>
</dbReference>
<evidence type="ECO:0000256" key="6">
    <source>
        <dbReference type="ARBA" id="ARBA00023049"/>
    </source>
</evidence>
<dbReference type="InterPro" id="IPR024077">
    <property type="entry name" value="Neurolysin/TOP_dom2"/>
</dbReference>
<dbReference type="GO" id="GO:0004222">
    <property type="term" value="F:metalloendopeptidase activity"/>
    <property type="evidence" value="ECO:0007669"/>
    <property type="project" value="InterPro"/>
</dbReference>
<evidence type="ECO:0000313" key="9">
    <source>
        <dbReference type="EMBL" id="KAF7627172.1"/>
    </source>
</evidence>
<evidence type="ECO:0000256" key="3">
    <source>
        <dbReference type="ARBA" id="ARBA00022723"/>
    </source>
</evidence>
<name>A0A8S9ZDA7_9BILA</name>
<dbReference type="Pfam" id="PF01432">
    <property type="entry name" value="Peptidase_M3"/>
    <property type="match status" value="1"/>
</dbReference>
<evidence type="ECO:0000259" key="8">
    <source>
        <dbReference type="Pfam" id="PF01432"/>
    </source>
</evidence>
<dbReference type="Gene3D" id="1.10.1370.10">
    <property type="entry name" value="Neurolysin, domain 3"/>
    <property type="match status" value="1"/>
</dbReference>
<keyword evidence="5 7" id="KW-0862">Zinc</keyword>
<dbReference type="InterPro" id="IPR024079">
    <property type="entry name" value="MetalloPept_cat_dom_sf"/>
</dbReference>
<dbReference type="SUPFAM" id="SSF55486">
    <property type="entry name" value="Metalloproteases ('zincins'), catalytic domain"/>
    <property type="match status" value="1"/>
</dbReference>
<dbReference type="Proteomes" id="UP000605970">
    <property type="component" value="Unassembled WGS sequence"/>
</dbReference>
<dbReference type="Gene3D" id="3.40.390.10">
    <property type="entry name" value="Collagenase (Catalytic Domain)"/>
    <property type="match status" value="1"/>
</dbReference>
<gene>
    <name evidence="9" type="ORF">Mgra_00009569</name>
</gene>
<comment type="similarity">
    <text evidence="1 7">Belongs to the peptidase M3 family.</text>
</comment>
<comment type="cofactor">
    <cofactor evidence="7">
        <name>Zn(2+)</name>
        <dbReference type="ChEBI" id="CHEBI:29105"/>
    </cofactor>
    <text evidence="7">Binds 1 zinc ion.</text>
</comment>